<feature type="compositionally biased region" description="Pro residues" evidence="14">
    <location>
        <begin position="1509"/>
        <end position="1541"/>
    </location>
</feature>
<dbReference type="GO" id="GO:0005198">
    <property type="term" value="F:structural molecule activity"/>
    <property type="evidence" value="ECO:0007669"/>
    <property type="project" value="TreeGrafter"/>
</dbReference>
<dbReference type="GO" id="GO:0015031">
    <property type="term" value="P:protein transport"/>
    <property type="evidence" value="ECO:0007669"/>
    <property type="project" value="UniProtKB-KW"/>
</dbReference>
<feature type="repeat" description="WD" evidence="13">
    <location>
        <begin position="167"/>
        <end position="209"/>
    </location>
</feature>
<dbReference type="PANTHER" id="PTHR13923:SF11">
    <property type="entry name" value="SECRETORY 31, ISOFORM D"/>
    <property type="match status" value="1"/>
</dbReference>
<dbReference type="GO" id="GO:0030127">
    <property type="term" value="C:COPII vesicle coat"/>
    <property type="evidence" value="ECO:0007669"/>
    <property type="project" value="TreeGrafter"/>
</dbReference>
<evidence type="ECO:0000313" key="15">
    <source>
        <dbReference type="EMBL" id="CDR47495.1"/>
    </source>
</evidence>
<proteinExistence type="inferred from homology"/>
<feature type="region of interest" description="Disordered" evidence="14">
    <location>
        <begin position="556"/>
        <end position="635"/>
    </location>
</feature>
<evidence type="ECO:0000256" key="8">
    <source>
        <dbReference type="ARBA" id="ARBA00022737"/>
    </source>
</evidence>
<evidence type="ECO:0000256" key="10">
    <source>
        <dbReference type="ARBA" id="ARBA00022892"/>
    </source>
</evidence>
<feature type="repeat" description="WD" evidence="13">
    <location>
        <begin position="290"/>
        <end position="332"/>
    </location>
</feature>
<feature type="compositionally biased region" description="Pro residues" evidence="14">
    <location>
        <begin position="1364"/>
        <end position="1410"/>
    </location>
</feature>
<feature type="compositionally biased region" description="Pro residues" evidence="14">
    <location>
        <begin position="1548"/>
        <end position="1562"/>
    </location>
</feature>
<feature type="compositionally biased region" description="Pro residues" evidence="14">
    <location>
        <begin position="1276"/>
        <end position="1305"/>
    </location>
</feature>
<evidence type="ECO:0000256" key="14">
    <source>
        <dbReference type="SAM" id="MobiDB-lite"/>
    </source>
</evidence>
<evidence type="ECO:0000256" key="12">
    <source>
        <dbReference type="ARBA" id="ARBA00025471"/>
    </source>
</evidence>
<comment type="subcellular location">
    <subcellularLocation>
        <location evidence="2">Cytoplasmic vesicle</location>
        <location evidence="2">COPII-coated vesicle membrane</location>
        <topology evidence="2">Peripheral membrane protein</topology>
        <orientation evidence="2">Cytoplasmic side</orientation>
    </subcellularLocation>
    <subcellularLocation>
        <location evidence="1">Endoplasmic reticulum</location>
    </subcellularLocation>
</comment>
<dbReference type="Gene3D" id="2.130.10.10">
    <property type="entry name" value="YVTN repeat-like/Quinoprotein amine dehydrogenase"/>
    <property type="match status" value="1"/>
</dbReference>
<feature type="compositionally biased region" description="Low complexity" evidence="14">
    <location>
        <begin position="1215"/>
        <end position="1233"/>
    </location>
</feature>
<dbReference type="Pfam" id="PF00400">
    <property type="entry name" value="WD40"/>
    <property type="match status" value="1"/>
</dbReference>
<evidence type="ECO:0000256" key="4">
    <source>
        <dbReference type="ARBA" id="ARBA00013507"/>
    </source>
</evidence>
<keyword evidence="6" id="KW-0813">Transport</keyword>
<dbReference type="PANTHER" id="PTHR13923">
    <property type="entry name" value="SEC31-RELATED PROTEIN"/>
    <property type="match status" value="1"/>
</dbReference>
<dbReference type="GO" id="GO:0070971">
    <property type="term" value="C:endoplasmic reticulum exit site"/>
    <property type="evidence" value="ECO:0007669"/>
    <property type="project" value="TreeGrafter"/>
</dbReference>
<dbReference type="InterPro" id="IPR036322">
    <property type="entry name" value="WD40_repeat_dom_sf"/>
</dbReference>
<evidence type="ECO:0000256" key="11">
    <source>
        <dbReference type="ARBA" id="ARBA00022927"/>
    </source>
</evidence>
<feature type="compositionally biased region" description="Low complexity" evidence="14">
    <location>
        <begin position="577"/>
        <end position="592"/>
    </location>
</feature>
<feature type="region of interest" description="Disordered" evidence="14">
    <location>
        <begin position="987"/>
        <end position="1031"/>
    </location>
</feature>
<feature type="compositionally biased region" description="Pro residues" evidence="14">
    <location>
        <begin position="1428"/>
        <end position="1460"/>
    </location>
</feature>
<comment type="similarity">
    <text evidence="3">Belongs to the WD repeat SEC31 family.</text>
</comment>
<feature type="compositionally biased region" description="Pro residues" evidence="14">
    <location>
        <begin position="1180"/>
        <end position="1192"/>
    </location>
</feature>
<dbReference type="EMBL" id="LK052949">
    <property type="protein sequence ID" value="CDR47495.1"/>
    <property type="molecule type" value="Genomic_DNA"/>
</dbReference>
<feature type="region of interest" description="Disordered" evidence="14">
    <location>
        <begin position="641"/>
        <end position="660"/>
    </location>
</feature>
<feature type="compositionally biased region" description="Polar residues" evidence="14">
    <location>
        <begin position="1014"/>
        <end position="1031"/>
    </location>
</feature>
<feature type="compositionally biased region" description="Pro residues" evidence="14">
    <location>
        <begin position="1313"/>
        <end position="1331"/>
    </location>
</feature>
<keyword evidence="9" id="KW-0256">Endoplasmic reticulum</keyword>
<dbReference type="InterPro" id="IPR040251">
    <property type="entry name" value="SEC31-like"/>
</dbReference>
<name>A0A061BHW5_RHOTO</name>
<keyword evidence="8" id="KW-0677">Repeat</keyword>
<reference evidence="15" key="1">
    <citation type="journal article" date="2014" name="Genome Announc.">
        <title>Draft genome sequence of Rhodosporidium toruloides CECT1137, an oleaginous yeast of biotechnological interest.</title>
        <authorList>
            <person name="Morin N."/>
            <person name="Calcas X."/>
            <person name="Devillers H."/>
            <person name="Durrens P."/>
            <person name="Sherman D.J."/>
            <person name="Nicaud J.-M."/>
            <person name="Neuveglise C."/>
        </authorList>
    </citation>
    <scope>NUCLEOTIDE SEQUENCE</scope>
    <source>
        <strain evidence="15">CECT1137</strain>
    </source>
</reference>
<feature type="compositionally biased region" description="Low complexity" evidence="14">
    <location>
        <begin position="641"/>
        <end position="651"/>
    </location>
</feature>
<dbReference type="SMART" id="SM00320">
    <property type="entry name" value="WD40"/>
    <property type="match status" value="6"/>
</dbReference>
<accession>A0A061BHW5</accession>
<feature type="compositionally biased region" description="Low complexity" evidence="14">
    <location>
        <begin position="987"/>
        <end position="1013"/>
    </location>
</feature>
<dbReference type="Gene3D" id="1.25.40.1030">
    <property type="match status" value="1"/>
</dbReference>
<dbReference type="InterPro" id="IPR015943">
    <property type="entry name" value="WD40/YVTN_repeat-like_dom_sf"/>
</dbReference>
<feature type="region of interest" description="Disordered" evidence="14">
    <location>
        <begin position="1140"/>
        <end position="1577"/>
    </location>
</feature>
<protein>
    <recommendedName>
        <fullName evidence="5">Protein transport protein SEC31</fullName>
    </recommendedName>
    <alternativeName>
        <fullName evidence="4">Protein transport protein sec31</fullName>
    </alternativeName>
</protein>
<evidence type="ECO:0000256" key="13">
    <source>
        <dbReference type="PROSITE-ProRule" id="PRU00221"/>
    </source>
</evidence>
<evidence type="ECO:0000256" key="5">
    <source>
        <dbReference type="ARBA" id="ARBA00021236"/>
    </source>
</evidence>
<feature type="region of interest" description="Disordered" evidence="14">
    <location>
        <begin position="1059"/>
        <end position="1119"/>
    </location>
</feature>
<dbReference type="PROSITE" id="PS50082">
    <property type="entry name" value="WD_REPEATS_2"/>
    <property type="match status" value="2"/>
</dbReference>
<sequence>MAPTAQLTRTALHAWQPAHSNDPLLLTATVSGALDPSFSTDSLIELWTPFSDSNNPRATARSNARFNTVQWGTGRGIHGLDADNGLGVVAAGMEDGQVGLWDPARMLDAQNGQDPLILSLPSPHSGPVRGLDFGKAQGNLLATGATGGEIFIYDLNSPQTPFSPGTRSRSLDSITSLSWNPSVAHILASSSNSGATVVWDLKTKREVTALSYAGGGATGLGPAGFGGSAGNPFGPSGGGMTAGPGGLGGHSVVKWHPENPTRLVTASEDDHAPNLLVWDLRNWKEPERVLRGHDKGILSVSFCPSDSDLLLSSGKDGRTLTWSLSSSSIVAEIKPSTNWTFQASWCPRNPGFVATSSLDGVVAVQGLQATNVSEQEEQNAAAAASGAGGADSLFEQAISANVANHPTVSLALAPKWLKRPSSVAFGFGGRLVRISHESNGSRVSVEKVVTVEEVVERAERLERAATGLEEGGLAKFCDDRVAGEGGDGASMTEAEKESWALLKTLFHASAGSGSGTGAGPTNRETLVELLGGQWFDRADLKVRVDEALKVLKARLPPLPNAAPGSPEDERSTSSDQTTTTKGIFGAGTTTAASSDSVADSEITEPSLFGNDNAAAESNGAGGLFDSSQQPNGDDFFATLGQQQQQQGPAGQTLSAVPSHLRQGQEASSIAATIGSGASSVASLNLKSATFRLYKDAADSSSVNGDDDLDPERLVTQSLVLGDFASAVDLALSSERYADALLFALQSGSSDLLASAQKAYFARCATDKPYLRVLESVVQNDLVDVVQNVDLADWREAFVVACTYAPTEDEFGRLVEQLGQRLEYQFELVKGRQGGAAEAGEWRKNAVLCYLAAGRLEKVVGVWVQQMQEDETARLPDAESASATSRFEAHARALQSFIEKVQVFQHAVGYRDTDLLQPTQSAAVAESGARSYKLAALYERYIEYADLLAHQGKVQLALKYVAMTPADFEGTMTRLSETAMKRDRLMRAGAAYQQQQQQQARGGAYGRPGAYGQASTSAYGQQRANPLSASTRSAYNPYGTPAALATAPANAYNPYGAPAAPSTGYSQPPPSVPSVTSPVRNPYAAAPPMSNPLDDPYAPAPGQAAPPAANPYAPKPSAAVAPPPAIGAAATPAGNAAFAPAFPNQSAGMHDPYAPSNTNPGAGLPAPPQLRTESPNFAARNPPPAANVPPPPRAKPEGGWNDAPNLPGLGDRKKSGTPGPGALSAAAAAPKVPAITSPFPNSSPNATPGPYGGLPGGAVPPPPPSRGANRTPAPGGAAPPPPPMAGPRYAQPPPPPPMTGTAPPPQQQANRMFSPPPPSSQAPSPYAPPPPASLGTAVNGLASSTSSISAPPPPPPAMRSGPVYAAPPPRSGTPGAPPPPRAGAGAAPPPPRGAAMTPPPPPQGAGFPRPPSAGGMRAPMQPFSAAGAPPMPPMPSGPQYARPPPPPTASGQQAPPPPPPSAGQGAPNGSMPPPPPPSAQQNQAQQRPPPPSGPQFAPPPPQAGQQQQQRPPPPPSSAAPNGPPQQSPKPPQPQQMAPPPPMAGHATPPSAPNSSPAPPPPRSEPPKMKYPPGDRSHIAPQFKSIVDILTQELGRLRQNTPPQQTKIVNDTEKRLNILFDLLNNELLTEASAKRVLDVCQAIQARNQHAALDLHFQMLTSGTQDVAPFQAALKLLVQRMGPPSQ</sequence>
<evidence type="ECO:0000256" key="6">
    <source>
        <dbReference type="ARBA" id="ARBA00022448"/>
    </source>
</evidence>
<dbReference type="Gene3D" id="1.20.940.10">
    <property type="entry name" value="Functional domain of the splicing factor Prp18"/>
    <property type="match status" value="1"/>
</dbReference>
<keyword evidence="11" id="KW-0653">Protein transport</keyword>
<feature type="compositionally biased region" description="Low complexity" evidence="14">
    <location>
        <begin position="1095"/>
        <end position="1119"/>
    </location>
</feature>
<dbReference type="OrthoDB" id="542917at2759"/>
<comment type="function">
    <text evidence="12">Component of the coat protein complex II (COPII) which promotes the formation of transport vesicles from the endoplasmic reticulum (ER). The coat has two main functions, the physical deformation of the endoplasmic reticulum membrane into vesicles and the selection of cargo molecules.</text>
</comment>
<feature type="compositionally biased region" description="Basic and acidic residues" evidence="14">
    <location>
        <begin position="1563"/>
        <end position="1576"/>
    </location>
</feature>
<evidence type="ECO:0000256" key="3">
    <source>
        <dbReference type="ARBA" id="ARBA00009358"/>
    </source>
</evidence>
<dbReference type="GO" id="GO:0090110">
    <property type="term" value="P:COPII-coated vesicle cargo loading"/>
    <property type="evidence" value="ECO:0007669"/>
    <property type="project" value="TreeGrafter"/>
</dbReference>
<organism evidence="15">
    <name type="scientific">Rhodotorula toruloides</name>
    <name type="common">Yeast</name>
    <name type="synonym">Rhodosporidium toruloides</name>
    <dbReference type="NCBI Taxonomy" id="5286"/>
    <lineage>
        <taxon>Eukaryota</taxon>
        <taxon>Fungi</taxon>
        <taxon>Dikarya</taxon>
        <taxon>Basidiomycota</taxon>
        <taxon>Pucciniomycotina</taxon>
        <taxon>Microbotryomycetes</taxon>
        <taxon>Sporidiobolales</taxon>
        <taxon>Sporidiobolaceae</taxon>
        <taxon>Rhodotorula</taxon>
    </lineage>
</organism>
<dbReference type="InterPro" id="IPR001680">
    <property type="entry name" value="WD40_rpt"/>
</dbReference>
<keyword evidence="7 13" id="KW-0853">WD repeat</keyword>
<evidence type="ECO:0000256" key="1">
    <source>
        <dbReference type="ARBA" id="ARBA00004240"/>
    </source>
</evidence>
<dbReference type="SUPFAM" id="SSF50978">
    <property type="entry name" value="WD40 repeat-like"/>
    <property type="match status" value="1"/>
</dbReference>
<gene>
    <name evidence="15" type="ORF">RHTO0S_14e04280g</name>
</gene>
<evidence type="ECO:0000256" key="9">
    <source>
        <dbReference type="ARBA" id="ARBA00022824"/>
    </source>
</evidence>
<dbReference type="GO" id="GO:0007029">
    <property type="term" value="P:endoplasmic reticulum organization"/>
    <property type="evidence" value="ECO:0007669"/>
    <property type="project" value="TreeGrafter"/>
</dbReference>
<evidence type="ECO:0000256" key="7">
    <source>
        <dbReference type="ARBA" id="ARBA00022574"/>
    </source>
</evidence>
<evidence type="ECO:0000256" key="2">
    <source>
        <dbReference type="ARBA" id="ARBA00004299"/>
    </source>
</evidence>
<dbReference type="PROSITE" id="PS50294">
    <property type="entry name" value="WD_REPEATS_REGION"/>
    <property type="match status" value="1"/>
</dbReference>
<keyword evidence="10" id="KW-0931">ER-Golgi transport</keyword>
<feature type="compositionally biased region" description="Pro residues" evidence="14">
    <location>
        <begin position="1486"/>
        <end position="1501"/>
    </location>
</feature>